<dbReference type="Pfam" id="PF00027">
    <property type="entry name" value="cNMP_binding"/>
    <property type="match status" value="1"/>
</dbReference>
<evidence type="ECO:0000313" key="2">
    <source>
        <dbReference type="EMBL" id="MBN0986082.1"/>
    </source>
</evidence>
<protein>
    <submittedName>
        <fullName evidence="2">Crp/Fnr family transcriptional regulator</fullName>
    </submittedName>
</protein>
<dbReference type="EMBL" id="JAFFZP010000002">
    <property type="protein sequence ID" value="MBN0986082.1"/>
    <property type="molecule type" value="Genomic_DNA"/>
</dbReference>
<dbReference type="PANTHER" id="PTHR24567:SF74">
    <property type="entry name" value="HTH-TYPE TRANSCRIPTIONAL REGULATOR ARCR"/>
    <property type="match status" value="1"/>
</dbReference>
<dbReference type="Proteomes" id="UP000760472">
    <property type="component" value="Unassembled WGS sequence"/>
</dbReference>
<keyword evidence="3" id="KW-1185">Reference proteome</keyword>
<dbReference type="RefSeq" id="WP_205210948.1">
    <property type="nucleotide sequence ID" value="NZ_JAFFZO010000020.1"/>
</dbReference>
<dbReference type="PROSITE" id="PS50042">
    <property type="entry name" value="CNMP_BINDING_3"/>
    <property type="match status" value="1"/>
</dbReference>
<comment type="caution">
    <text evidence="2">The sequence shown here is derived from an EMBL/GenBank/DDBJ whole genome shotgun (WGS) entry which is preliminary data.</text>
</comment>
<evidence type="ECO:0000313" key="3">
    <source>
        <dbReference type="Proteomes" id="UP000760472"/>
    </source>
</evidence>
<gene>
    <name evidence="2" type="ORF">JW498_01775</name>
</gene>
<organism evidence="2 3">
    <name type="scientific">Amphritea pacifica</name>
    <dbReference type="NCBI Taxonomy" id="2811233"/>
    <lineage>
        <taxon>Bacteria</taxon>
        <taxon>Pseudomonadati</taxon>
        <taxon>Pseudomonadota</taxon>
        <taxon>Gammaproteobacteria</taxon>
        <taxon>Oceanospirillales</taxon>
        <taxon>Oceanospirillaceae</taxon>
        <taxon>Amphritea</taxon>
    </lineage>
</organism>
<evidence type="ECO:0000259" key="1">
    <source>
        <dbReference type="PROSITE" id="PS50042"/>
    </source>
</evidence>
<dbReference type="PANTHER" id="PTHR24567">
    <property type="entry name" value="CRP FAMILY TRANSCRIPTIONAL REGULATORY PROTEIN"/>
    <property type="match status" value="1"/>
</dbReference>
<proteinExistence type="predicted"/>
<dbReference type="CDD" id="cd00038">
    <property type="entry name" value="CAP_ED"/>
    <property type="match status" value="1"/>
</dbReference>
<dbReference type="SMART" id="SM00100">
    <property type="entry name" value="cNMP"/>
    <property type="match status" value="1"/>
</dbReference>
<accession>A0ABS2W3K3</accession>
<dbReference type="InterPro" id="IPR014710">
    <property type="entry name" value="RmlC-like_jellyroll"/>
</dbReference>
<dbReference type="InterPro" id="IPR000595">
    <property type="entry name" value="cNMP-bd_dom"/>
</dbReference>
<dbReference type="InterPro" id="IPR018490">
    <property type="entry name" value="cNMP-bd_dom_sf"/>
</dbReference>
<name>A0ABS2W3K3_9GAMM</name>
<sequence length="163" mass="18334">MPENIPIHRLKDMPVFGGLREDIVKLILEGSHYVEREAGEPFFLEGERGDSSFIVESGSAALFKVSSSGEQYKIRAFLPGECFGAMALLGVYPRSGIVKAMEPCRAVEIKADQLFSVYQADPEQYVLIFMNMARDLSRRLRDTDDQLVECLEERQQSGLKTIP</sequence>
<dbReference type="Gene3D" id="2.60.120.10">
    <property type="entry name" value="Jelly Rolls"/>
    <property type="match status" value="1"/>
</dbReference>
<reference evidence="2 3" key="1">
    <citation type="submission" date="2021-02" db="EMBL/GenBank/DDBJ databases">
        <title>A novel species of genus Amphritea isolated from a fishpond in China.</title>
        <authorList>
            <person name="Lu H."/>
        </authorList>
    </citation>
    <scope>NUCLEOTIDE SEQUENCE [LARGE SCALE GENOMIC DNA]</scope>
    <source>
        <strain evidence="2 3">RP18W</strain>
    </source>
</reference>
<dbReference type="SUPFAM" id="SSF51206">
    <property type="entry name" value="cAMP-binding domain-like"/>
    <property type="match status" value="1"/>
</dbReference>
<dbReference type="InterPro" id="IPR050397">
    <property type="entry name" value="Env_Response_Regulators"/>
</dbReference>
<feature type="domain" description="Cyclic nucleotide-binding" evidence="1">
    <location>
        <begin position="15"/>
        <end position="135"/>
    </location>
</feature>